<organism evidence="1 2">
    <name type="scientific">Dioscorea alata</name>
    <name type="common">Purple yam</name>
    <dbReference type="NCBI Taxonomy" id="55571"/>
    <lineage>
        <taxon>Eukaryota</taxon>
        <taxon>Viridiplantae</taxon>
        <taxon>Streptophyta</taxon>
        <taxon>Embryophyta</taxon>
        <taxon>Tracheophyta</taxon>
        <taxon>Spermatophyta</taxon>
        <taxon>Magnoliopsida</taxon>
        <taxon>Liliopsida</taxon>
        <taxon>Dioscoreales</taxon>
        <taxon>Dioscoreaceae</taxon>
        <taxon>Dioscorea</taxon>
    </lineage>
</organism>
<evidence type="ECO:0000313" key="2">
    <source>
        <dbReference type="Proteomes" id="UP000827976"/>
    </source>
</evidence>
<gene>
    <name evidence="1" type="ORF">IHE45_17G002500</name>
</gene>
<name>A0ACB7UA62_DIOAL</name>
<comment type="caution">
    <text evidence="1">The sequence shown here is derived from an EMBL/GenBank/DDBJ whole genome shotgun (WGS) entry which is preliminary data.</text>
</comment>
<dbReference type="Proteomes" id="UP000827976">
    <property type="component" value="Chromosome 17"/>
</dbReference>
<proteinExistence type="predicted"/>
<evidence type="ECO:0000313" key="1">
    <source>
        <dbReference type="EMBL" id="KAH7657162.1"/>
    </source>
</evidence>
<accession>A0ACB7UA62</accession>
<dbReference type="EMBL" id="CM037027">
    <property type="protein sequence ID" value="KAH7657162.1"/>
    <property type="molecule type" value="Genomic_DNA"/>
</dbReference>
<keyword evidence="2" id="KW-1185">Reference proteome</keyword>
<sequence>MLRLLLLRCSSNNPPPLLLLPRAITTKLLSFSSSSSSSKASPSHSFPPLLPIAHSSLNLDLDLDLDPSLIATSFRQWFKDGAAPLSLLDRIYAALASCPDDDPSVDAALAPLHLPLSESLVLRVLRHRPTPSLPNLLLLRLKFFDWSGRQRHYRHSISVFHAIFRILSRCSLTSIVHSLLRDFSDRAQYSFVPRFHHTLVVGYSVASRPDLALLILARIRFHGLDLDPFSYHVLTNSLIDSSDFDLADSLLSHLQSQGHSGPVSTSLRIKSLCRQNKLDDAMVYLQDIERSKLGHRRELIDGGVGVLVHALCTRGRFRDAGRIVHDFGAPYTYGVWIADLVTAGRLNAAMEFLEAKKSSEDYVPESEHYNMLISRMLQKNQLDKVYDLLVEMREEGVVPDRATMNTTLCFFCKAGMVDIAIQLYNSRVELGLAPNKLVYNYLITALCRDGSVDEVCQVLEESMAHGYFPGRETFKILSNLLCREGKLDRMRKLLDDALQRDIRPVTYVYARYLAALCKAGHVEEACMVPHMVSGENAGIGRFRYTYTSLIHAFVVLRRVDVLPQLIIQMQERGHSPSRRLYREVICCMCESGKYDNVLNLLTEQLELKVLDQRICYNYFIDGASNAKKPELARMVYDRLVAAGIVPNLDTEILLLQSYLKSKRIGDARLYFYTLTEKREPSTKLYNIFITGLLEAGKTEQAVVFWQEARRKGLIPSLQCYEELVNELCLSKQYDIVVKVLDDFKETSRPVSSYLCNVLLLHTLKSRDLLRAWVHSREDWHRQSKPEEISEETSASGRLVLGQLIAAFSGGIRMTENLDKLDEVVETFFPVDLFTYNLLLRALTMVGRMDYACDLFNRICKKGLEPNTWTYDIIVHGFCKLGRRKDAERWMMDMYRNGFHPTWYTMTLYNKTP</sequence>
<protein>
    <submittedName>
        <fullName evidence="1">Tetratricopeptide-like helical domain-containing protein</fullName>
    </submittedName>
</protein>
<reference evidence="2" key="1">
    <citation type="journal article" date="2022" name="Nat. Commun.">
        <title>Chromosome evolution and the genetic basis of agronomically important traits in greater yam.</title>
        <authorList>
            <person name="Bredeson J.V."/>
            <person name="Lyons J.B."/>
            <person name="Oniyinde I.O."/>
            <person name="Okereke N.R."/>
            <person name="Kolade O."/>
            <person name="Nnabue I."/>
            <person name="Nwadili C.O."/>
            <person name="Hribova E."/>
            <person name="Parker M."/>
            <person name="Nwogha J."/>
            <person name="Shu S."/>
            <person name="Carlson J."/>
            <person name="Kariba R."/>
            <person name="Muthemba S."/>
            <person name="Knop K."/>
            <person name="Barton G.J."/>
            <person name="Sherwood A.V."/>
            <person name="Lopez-Montes A."/>
            <person name="Asiedu R."/>
            <person name="Jamnadass R."/>
            <person name="Muchugi A."/>
            <person name="Goodstein D."/>
            <person name="Egesi C.N."/>
            <person name="Featherston J."/>
            <person name="Asfaw A."/>
            <person name="Simpson G.G."/>
            <person name="Dolezel J."/>
            <person name="Hendre P.S."/>
            <person name="Van Deynze A."/>
            <person name="Kumar P.L."/>
            <person name="Obidiegwu J.E."/>
            <person name="Bhattacharjee R."/>
            <person name="Rokhsar D.S."/>
        </authorList>
    </citation>
    <scope>NUCLEOTIDE SEQUENCE [LARGE SCALE GENOMIC DNA]</scope>
    <source>
        <strain evidence="2">cv. TDa95/00328</strain>
    </source>
</reference>